<reference evidence="4" key="1">
    <citation type="submission" date="2021-02" db="EMBL/GenBank/DDBJ databases">
        <authorList>
            <person name="Nowell W R."/>
        </authorList>
    </citation>
    <scope>NUCLEOTIDE SEQUENCE</scope>
</reference>
<accession>A0A814SKQ0</accession>
<dbReference type="Pfam" id="PF06602">
    <property type="entry name" value="Myotub-related"/>
    <property type="match status" value="1"/>
</dbReference>
<evidence type="ECO:0000256" key="1">
    <source>
        <dbReference type="ARBA" id="ARBA00007471"/>
    </source>
</evidence>
<evidence type="ECO:0000256" key="2">
    <source>
        <dbReference type="SAM" id="MobiDB-lite"/>
    </source>
</evidence>
<sequence>MSFRRNIAGIRSVSAGRYQQSRFNSNNPNIDTPRRKESLPNVLPELTKIVRKLLPQEIPLNIHVRNVEYIENGCERLCGTLYMTVFRLVFSPDNEIANNNLIFSENKYIGEYDIPLTSICKVDVAPVNSRSGFKSFLNENQIQSETRAFTIITRDFRNITFSKCSVTKSNSMNNKQDICISKMETYIEALKVHCRFQNKGQLYPYLAMQQTSMNNLSPRLQHSYQIPSLISTSSGRSGDDDTADFCISNDARIKGYMTYQDWHDELKDANELQWIVDLTKFDEGHIVNQEGPFVRLTNVNENDDCSDLIWHWTHTSEAEINRHHQHNTSPIQYMLVTMPGIGDIFTVGDPVEFPISLPKASSPSSSRFLNLSKRLPKNLRSNPNNDPPMVCTNELKIASSRLLMVPPKSPNFGLRRNATDTNLIYSSHQVYEQSFQRYNLSKFPCNLKRLQTSYEKLIEICVITSDDDDDNKWLSKLNACKWLKYVSKTLHGAASLAKLLNYTNIALVGSDIDNNCLMSSLIQIFLRPKCRTIKGFCELIVREWLIRGHPFRERFGQVLFDTNGNNAQESPVFLLFLDCVHQLINQNSFSFEFTEYFLIELYHSICYCYHHTFVFNSVLERRYAIQNCPRNILFLSSFDFSLYLYPHTYHLLINYTSIFSSQKLSHSHQQTTNQTKRYLSPKQNTSFRQPTNRTTYRLESPKTIHFILDVSSSTHELLPINGEQYEYDLIESPQKFHSDLYVDWRIFNIILWSNCYCRYDQNRTSISREQQLSLEINYLQESIQNPHIKSRRQTTIDAFHAINHANSWHPHTLDTRATSTGTERGEKRPAPLVPECQVKKSMADHHSCEERALNTTSNYIDQPKFVSAAEIAAAARANVHMAPEISDEELLEMALKFEKENPQ</sequence>
<dbReference type="InterPro" id="IPR030564">
    <property type="entry name" value="Myotubularin"/>
</dbReference>
<dbReference type="GO" id="GO:0005737">
    <property type="term" value="C:cytoplasm"/>
    <property type="evidence" value="ECO:0007669"/>
    <property type="project" value="TreeGrafter"/>
</dbReference>
<dbReference type="Proteomes" id="UP000663864">
    <property type="component" value="Unassembled WGS sequence"/>
</dbReference>
<feature type="region of interest" description="Disordered" evidence="2">
    <location>
        <begin position="810"/>
        <end position="829"/>
    </location>
</feature>
<name>A0A814SKQ0_9BILA</name>
<dbReference type="PROSITE" id="PS51339">
    <property type="entry name" value="PPASE_MYOTUBULARIN"/>
    <property type="match status" value="1"/>
</dbReference>
<evidence type="ECO:0000313" key="5">
    <source>
        <dbReference type="Proteomes" id="UP000663864"/>
    </source>
</evidence>
<dbReference type="SUPFAM" id="SSF52799">
    <property type="entry name" value="(Phosphotyrosine protein) phosphatases II"/>
    <property type="match status" value="1"/>
</dbReference>
<proteinExistence type="inferred from homology"/>
<evidence type="ECO:0000259" key="3">
    <source>
        <dbReference type="PROSITE" id="PS51339"/>
    </source>
</evidence>
<feature type="domain" description="Myotubularin phosphatase" evidence="3">
    <location>
        <begin position="283"/>
        <end position="756"/>
    </location>
</feature>
<organism evidence="4 5">
    <name type="scientific">Rotaria sordida</name>
    <dbReference type="NCBI Taxonomy" id="392033"/>
    <lineage>
        <taxon>Eukaryota</taxon>
        <taxon>Metazoa</taxon>
        <taxon>Spiralia</taxon>
        <taxon>Gnathifera</taxon>
        <taxon>Rotifera</taxon>
        <taxon>Eurotatoria</taxon>
        <taxon>Bdelloidea</taxon>
        <taxon>Philodinida</taxon>
        <taxon>Philodinidae</taxon>
        <taxon>Rotaria</taxon>
    </lineage>
</organism>
<dbReference type="PANTHER" id="PTHR10807:SF110">
    <property type="entry name" value="FI17948P1"/>
    <property type="match status" value="1"/>
</dbReference>
<dbReference type="EMBL" id="CAJNOT010001125">
    <property type="protein sequence ID" value="CAF1149394.1"/>
    <property type="molecule type" value="Genomic_DNA"/>
</dbReference>
<dbReference type="SUPFAM" id="SSF50729">
    <property type="entry name" value="PH domain-like"/>
    <property type="match status" value="1"/>
</dbReference>
<evidence type="ECO:0000313" key="4">
    <source>
        <dbReference type="EMBL" id="CAF1149394.1"/>
    </source>
</evidence>
<comment type="caution">
    <text evidence="4">The sequence shown here is derived from an EMBL/GenBank/DDBJ whole genome shotgun (WGS) entry which is preliminary data.</text>
</comment>
<dbReference type="AlphaFoldDB" id="A0A814SKQ0"/>
<dbReference type="InterPro" id="IPR029021">
    <property type="entry name" value="Prot-tyrosine_phosphatase-like"/>
</dbReference>
<dbReference type="InterPro" id="IPR010569">
    <property type="entry name" value="Myotubularin-like_Pase_dom"/>
</dbReference>
<gene>
    <name evidence="4" type="ORF">ZHD862_LOCUS20083</name>
</gene>
<dbReference type="Gene3D" id="2.30.29.30">
    <property type="entry name" value="Pleckstrin-homology domain (PH domain)/Phosphotyrosine-binding domain (PTB)"/>
    <property type="match status" value="1"/>
</dbReference>
<comment type="similarity">
    <text evidence="1">Belongs to the protein-tyrosine phosphatase family. Non-receptor class myotubularin subfamily.</text>
</comment>
<dbReference type="InterPro" id="IPR011993">
    <property type="entry name" value="PH-like_dom_sf"/>
</dbReference>
<protein>
    <recommendedName>
        <fullName evidence="3">Myotubularin phosphatase domain-containing protein</fullName>
    </recommendedName>
</protein>
<dbReference type="PANTHER" id="PTHR10807">
    <property type="entry name" value="MYOTUBULARIN-RELATED"/>
    <property type="match status" value="1"/>
</dbReference>